<accession>A0A4R1BJ23</accession>
<comment type="caution">
    <text evidence="1">The sequence shown here is derived from an EMBL/GenBank/DDBJ whole genome shotgun (WGS) entry which is preliminary data.</text>
</comment>
<dbReference type="AlphaFoldDB" id="A0A4R1BJ23"/>
<organism evidence="1 2">
    <name type="scientific">Rubrobacter taiwanensis</name>
    <dbReference type="NCBI Taxonomy" id="185139"/>
    <lineage>
        <taxon>Bacteria</taxon>
        <taxon>Bacillati</taxon>
        <taxon>Actinomycetota</taxon>
        <taxon>Rubrobacteria</taxon>
        <taxon>Rubrobacterales</taxon>
        <taxon>Rubrobacteraceae</taxon>
        <taxon>Rubrobacter</taxon>
    </lineage>
</organism>
<evidence type="ECO:0000313" key="2">
    <source>
        <dbReference type="Proteomes" id="UP000295244"/>
    </source>
</evidence>
<keyword evidence="2" id="KW-1185">Reference proteome</keyword>
<protein>
    <submittedName>
        <fullName evidence="1">Uncharacterized protein</fullName>
    </submittedName>
</protein>
<sequence length="115" mass="13633">MEPRRVALKPHTSKIRRWVNEGRSDEWIAKELNTTPSSVQSFRSRNSIYRRDPVRRGEISEHKVVLDENETGLVLMTEAAESEVFRRAWKDYLRRPPGDLQLVVTQERIYVEKVR</sequence>
<dbReference type="Proteomes" id="UP000295244">
    <property type="component" value="Unassembled WGS sequence"/>
</dbReference>
<gene>
    <name evidence="1" type="ORF">E0L93_07390</name>
</gene>
<dbReference type="OrthoDB" id="5243433at2"/>
<name>A0A4R1BJ23_9ACTN</name>
<dbReference type="RefSeq" id="WP_132690497.1">
    <property type="nucleotide sequence ID" value="NZ_SKBU01000014.1"/>
</dbReference>
<evidence type="ECO:0000313" key="1">
    <source>
        <dbReference type="EMBL" id="TCJ17345.1"/>
    </source>
</evidence>
<dbReference type="EMBL" id="SKBU01000014">
    <property type="protein sequence ID" value="TCJ17345.1"/>
    <property type="molecule type" value="Genomic_DNA"/>
</dbReference>
<reference evidence="1 2" key="1">
    <citation type="submission" date="2019-03" db="EMBL/GenBank/DDBJ databases">
        <title>Whole genome sequence of a novel Rubrobacter taiwanensis strain, isolated from Yellowstone National Park.</title>
        <authorList>
            <person name="Freed S."/>
            <person name="Ramaley R.F."/>
            <person name="Kyndt J.A."/>
        </authorList>
    </citation>
    <scope>NUCLEOTIDE SEQUENCE [LARGE SCALE GENOMIC DNA]</scope>
    <source>
        <strain evidence="1 2">Yellowstone</strain>
    </source>
</reference>
<proteinExistence type="predicted"/>